<protein>
    <submittedName>
        <fullName evidence="2">Uncharacterized protein</fullName>
    </submittedName>
</protein>
<keyword evidence="1" id="KW-0732">Signal</keyword>
<name>A0A1G5D750_9BACT</name>
<reference evidence="2 3" key="1">
    <citation type="submission" date="2016-10" db="EMBL/GenBank/DDBJ databases">
        <authorList>
            <person name="de Groot N.N."/>
        </authorList>
    </citation>
    <scope>NUCLEOTIDE SEQUENCE [LARGE SCALE GENOMIC DNA]</scope>
    <source>
        <strain evidence="2 3">AA1</strain>
    </source>
</reference>
<evidence type="ECO:0000313" key="3">
    <source>
        <dbReference type="Proteomes" id="UP000198870"/>
    </source>
</evidence>
<dbReference type="AlphaFoldDB" id="A0A1G5D750"/>
<proteinExistence type="predicted"/>
<feature type="chain" id="PRO_5011562494" evidence="1">
    <location>
        <begin position="25"/>
        <end position="182"/>
    </location>
</feature>
<gene>
    <name evidence="2" type="ORF">SAMN05216233_10418</name>
</gene>
<organism evidence="2 3">
    <name type="scientific">Desulfoluna spongiiphila</name>
    <dbReference type="NCBI Taxonomy" id="419481"/>
    <lineage>
        <taxon>Bacteria</taxon>
        <taxon>Pseudomonadati</taxon>
        <taxon>Thermodesulfobacteriota</taxon>
        <taxon>Desulfobacteria</taxon>
        <taxon>Desulfobacterales</taxon>
        <taxon>Desulfolunaceae</taxon>
        <taxon>Desulfoluna</taxon>
    </lineage>
</organism>
<sequence length="182" mass="19647">MLKTSLRSCAIVIALTLWPVASMAFTPMSADALKATTGQALEPSGTTSTEALLQTYYSLFDSWDYGLSESTYGEDEAFTNGGETGELGILNWAYRALNPTPETAPSLFDRIRTFNGRGADANDQIPLVIMDIPRLIIIAPKTSYAIMFSSTDGKDDDKDFLTVTREASLMALQGGAIEVAAR</sequence>
<accession>A0A1G5D750</accession>
<feature type="signal peptide" evidence="1">
    <location>
        <begin position="1"/>
        <end position="24"/>
    </location>
</feature>
<dbReference type="Proteomes" id="UP000198870">
    <property type="component" value="Unassembled WGS sequence"/>
</dbReference>
<dbReference type="EMBL" id="FMUX01000004">
    <property type="protein sequence ID" value="SCY10341.1"/>
    <property type="molecule type" value="Genomic_DNA"/>
</dbReference>
<dbReference type="RefSeq" id="WP_092209685.1">
    <property type="nucleotide sequence ID" value="NZ_FMUX01000004.1"/>
</dbReference>
<evidence type="ECO:0000256" key="1">
    <source>
        <dbReference type="SAM" id="SignalP"/>
    </source>
</evidence>
<evidence type="ECO:0000313" key="2">
    <source>
        <dbReference type="EMBL" id="SCY10341.1"/>
    </source>
</evidence>
<keyword evidence="3" id="KW-1185">Reference proteome</keyword>